<dbReference type="PANTHER" id="PTHR24422">
    <property type="entry name" value="CHEMOTAXIS PROTEIN METHYLTRANSFERASE"/>
    <property type="match status" value="1"/>
</dbReference>
<dbReference type="InterPro" id="IPR036804">
    <property type="entry name" value="CheR_N_sf"/>
</dbReference>
<protein>
    <recommendedName>
        <fullName evidence="2">protein-glutamate O-methyltransferase</fullName>
        <ecNumber evidence="2">2.1.1.80</ecNumber>
    </recommendedName>
</protein>
<gene>
    <name evidence="7" type="ORF">rosag_18430</name>
</gene>
<dbReference type="Gene3D" id="3.40.50.150">
    <property type="entry name" value="Vaccinia Virus protein VP39"/>
    <property type="match status" value="1"/>
</dbReference>
<evidence type="ECO:0000256" key="3">
    <source>
        <dbReference type="ARBA" id="ARBA00022603"/>
    </source>
</evidence>
<dbReference type="PANTHER" id="PTHR24422:SF19">
    <property type="entry name" value="CHEMOTAXIS PROTEIN METHYLTRANSFERASE"/>
    <property type="match status" value="1"/>
</dbReference>
<dbReference type="InterPro" id="IPR026024">
    <property type="entry name" value="Chemotaxis_MeTrfase_CheR"/>
</dbReference>
<dbReference type="AlphaFoldDB" id="A0AA37V0Y7"/>
<keyword evidence="8" id="KW-1185">Reference proteome</keyword>
<evidence type="ECO:0000256" key="5">
    <source>
        <dbReference type="ARBA" id="ARBA00022691"/>
    </source>
</evidence>
<dbReference type="CDD" id="cd02440">
    <property type="entry name" value="AdoMet_MTases"/>
    <property type="match status" value="1"/>
</dbReference>
<accession>A0AA37V0Y7</accession>
<feature type="domain" description="CheR-type methyltransferase" evidence="6">
    <location>
        <begin position="3"/>
        <end position="278"/>
    </location>
</feature>
<dbReference type="Gene3D" id="1.10.155.10">
    <property type="entry name" value="Chemotaxis receptor methyltransferase CheR, N-terminal domain"/>
    <property type="match status" value="1"/>
</dbReference>
<dbReference type="SMART" id="SM00138">
    <property type="entry name" value="MeTrc"/>
    <property type="match status" value="1"/>
</dbReference>
<dbReference type="RefSeq" id="WP_284349784.1">
    <property type="nucleotide sequence ID" value="NZ_BRXS01000003.1"/>
</dbReference>
<proteinExistence type="predicted"/>
<evidence type="ECO:0000256" key="2">
    <source>
        <dbReference type="ARBA" id="ARBA00012534"/>
    </source>
</evidence>
<dbReference type="PRINTS" id="PR00996">
    <property type="entry name" value="CHERMTFRASE"/>
</dbReference>
<dbReference type="GO" id="GO:0008983">
    <property type="term" value="F:protein-glutamate O-methyltransferase activity"/>
    <property type="evidence" value="ECO:0007669"/>
    <property type="project" value="UniProtKB-EC"/>
</dbReference>
<keyword evidence="3 7" id="KW-0489">Methyltransferase</keyword>
<evidence type="ECO:0000259" key="6">
    <source>
        <dbReference type="PROSITE" id="PS50123"/>
    </source>
</evidence>
<sequence length="278" mass="31167">MSALAVESDLTAAQFREISRTVYEIAGIQLREGKEGLVRSRLAKRLRALNLPTFEAYLDRVRADARELAEMVDQLTTNKTSFFRESAHFDFLRERVLPTLGAGPVRIWSAGCSSGEEPYTLAMIIRDAWSDADRRDVKILATDISRRVLATAQAGVYPDALMEDVAPDLLRRHWTRSAATPAGGRPDSGTGWRASDALRKLVTFAPLNLMGKWPMRGPFQAIFCRNVMIYFDKATQQALVERYYDLLAPGGHLFVGHSESLSALSHRFAYVQPAVYRK</sequence>
<dbReference type="InterPro" id="IPR000780">
    <property type="entry name" value="CheR_MeTrfase"/>
</dbReference>
<dbReference type="EC" id="2.1.1.80" evidence="2"/>
<keyword evidence="4" id="KW-0808">Transferase</keyword>
<dbReference type="PROSITE" id="PS50123">
    <property type="entry name" value="CHER"/>
    <property type="match status" value="1"/>
</dbReference>
<dbReference type="EMBL" id="BRXS01000003">
    <property type="protein sequence ID" value="GLC25330.1"/>
    <property type="molecule type" value="Genomic_DNA"/>
</dbReference>
<dbReference type="Proteomes" id="UP001161325">
    <property type="component" value="Unassembled WGS sequence"/>
</dbReference>
<keyword evidence="5" id="KW-0949">S-adenosyl-L-methionine</keyword>
<dbReference type="Pfam" id="PF01739">
    <property type="entry name" value="CheR"/>
    <property type="match status" value="1"/>
</dbReference>
<evidence type="ECO:0000313" key="7">
    <source>
        <dbReference type="EMBL" id="GLC25330.1"/>
    </source>
</evidence>
<dbReference type="InterPro" id="IPR022641">
    <property type="entry name" value="CheR_N"/>
</dbReference>
<dbReference type="InterPro" id="IPR050903">
    <property type="entry name" value="Bact_Chemotaxis_MeTrfase"/>
</dbReference>
<dbReference type="GO" id="GO:0032259">
    <property type="term" value="P:methylation"/>
    <property type="evidence" value="ECO:0007669"/>
    <property type="project" value="UniProtKB-KW"/>
</dbReference>
<evidence type="ECO:0000256" key="4">
    <source>
        <dbReference type="ARBA" id="ARBA00022679"/>
    </source>
</evidence>
<comment type="caution">
    <text evidence="7">The sequence shown here is derived from an EMBL/GenBank/DDBJ whole genome shotgun (WGS) entry which is preliminary data.</text>
</comment>
<evidence type="ECO:0000313" key="8">
    <source>
        <dbReference type="Proteomes" id="UP001161325"/>
    </source>
</evidence>
<dbReference type="Pfam" id="PF03705">
    <property type="entry name" value="CheR_N"/>
    <property type="match status" value="1"/>
</dbReference>
<dbReference type="SUPFAM" id="SSF53335">
    <property type="entry name" value="S-adenosyl-L-methionine-dependent methyltransferases"/>
    <property type="match status" value="1"/>
</dbReference>
<comment type="catalytic activity">
    <reaction evidence="1">
        <text>L-glutamyl-[protein] + S-adenosyl-L-methionine = [protein]-L-glutamate 5-O-methyl ester + S-adenosyl-L-homocysteine</text>
        <dbReference type="Rhea" id="RHEA:24452"/>
        <dbReference type="Rhea" id="RHEA-COMP:10208"/>
        <dbReference type="Rhea" id="RHEA-COMP:10311"/>
        <dbReference type="ChEBI" id="CHEBI:29973"/>
        <dbReference type="ChEBI" id="CHEBI:57856"/>
        <dbReference type="ChEBI" id="CHEBI:59789"/>
        <dbReference type="ChEBI" id="CHEBI:82795"/>
        <dbReference type="EC" id="2.1.1.80"/>
    </reaction>
</comment>
<dbReference type="InterPro" id="IPR029063">
    <property type="entry name" value="SAM-dependent_MTases_sf"/>
</dbReference>
<dbReference type="PIRSF" id="PIRSF000410">
    <property type="entry name" value="CheR"/>
    <property type="match status" value="1"/>
</dbReference>
<reference evidence="7" key="1">
    <citation type="submission" date="2022-08" db="EMBL/GenBank/DDBJ databases">
        <title>Draft genome sequencing of Roseisolibacter agri AW1220.</title>
        <authorList>
            <person name="Tobiishi Y."/>
            <person name="Tonouchi A."/>
        </authorList>
    </citation>
    <scope>NUCLEOTIDE SEQUENCE</scope>
    <source>
        <strain evidence="7">AW1220</strain>
    </source>
</reference>
<organism evidence="7 8">
    <name type="scientific">Roseisolibacter agri</name>
    <dbReference type="NCBI Taxonomy" id="2014610"/>
    <lineage>
        <taxon>Bacteria</taxon>
        <taxon>Pseudomonadati</taxon>
        <taxon>Gemmatimonadota</taxon>
        <taxon>Gemmatimonadia</taxon>
        <taxon>Gemmatimonadales</taxon>
        <taxon>Gemmatimonadaceae</taxon>
        <taxon>Roseisolibacter</taxon>
    </lineage>
</organism>
<dbReference type="InterPro" id="IPR022642">
    <property type="entry name" value="CheR_C"/>
</dbReference>
<name>A0AA37V0Y7_9BACT</name>
<dbReference type="SUPFAM" id="SSF47757">
    <property type="entry name" value="Chemotaxis receptor methyltransferase CheR, N-terminal domain"/>
    <property type="match status" value="1"/>
</dbReference>
<evidence type="ECO:0000256" key="1">
    <source>
        <dbReference type="ARBA" id="ARBA00001541"/>
    </source>
</evidence>